<dbReference type="SMART" id="SM00154">
    <property type="entry name" value="ZnF_AN1"/>
    <property type="match status" value="2"/>
</dbReference>
<dbReference type="Pfam" id="PF01428">
    <property type="entry name" value="zf-AN1"/>
    <property type="match status" value="1"/>
</dbReference>
<comment type="caution">
    <text evidence="7">The sequence shown here is derived from an EMBL/GenBank/DDBJ whole genome shotgun (WGS) entry which is preliminary data.</text>
</comment>
<name>A0A8H5BKI5_9AGAR</name>
<dbReference type="InterPro" id="IPR035896">
    <property type="entry name" value="AN1-like_Znf"/>
</dbReference>
<dbReference type="PANTHER" id="PTHR14677:SF20">
    <property type="entry name" value="ZINC FINGER AN1-TYPE CONTAINING 2A-RELATED"/>
    <property type="match status" value="1"/>
</dbReference>
<dbReference type="PANTHER" id="PTHR14677">
    <property type="entry name" value="ARSENITE INDUCUBLE RNA ASSOCIATED PROTEIN AIP-1-RELATED"/>
    <property type="match status" value="1"/>
</dbReference>
<dbReference type="GO" id="GO:0008270">
    <property type="term" value="F:zinc ion binding"/>
    <property type="evidence" value="ECO:0007669"/>
    <property type="project" value="UniProtKB-KW"/>
</dbReference>
<evidence type="ECO:0000259" key="6">
    <source>
        <dbReference type="PROSITE" id="PS51039"/>
    </source>
</evidence>
<evidence type="ECO:0000256" key="2">
    <source>
        <dbReference type="ARBA" id="ARBA00022771"/>
    </source>
</evidence>
<keyword evidence="8" id="KW-1185">Reference proteome</keyword>
<dbReference type="GO" id="GO:0005737">
    <property type="term" value="C:cytoplasm"/>
    <property type="evidence" value="ECO:0007669"/>
    <property type="project" value="TreeGrafter"/>
</dbReference>
<proteinExistence type="predicted"/>
<evidence type="ECO:0000256" key="4">
    <source>
        <dbReference type="PROSITE-ProRule" id="PRU00449"/>
    </source>
</evidence>
<dbReference type="EMBL" id="JAACJK010000164">
    <property type="protein sequence ID" value="KAF5324846.1"/>
    <property type="molecule type" value="Genomic_DNA"/>
</dbReference>
<accession>A0A8H5BKI5</accession>
<keyword evidence="3" id="KW-0862">Zinc</keyword>
<keyword evidence="2 4" id="KW-0863">Zinc-finger</keyword>
<evidence type="ECO:0000256" key="3">
    <source>
        <dbReference type="ARBA" id="ARBA00022833"/>
    </source>
</evidence>
<feature type="region of interest" description="Disordered" evidence="5">
    <location>
        <begin position="133"/>
        <end position="156"/>
    </location>
</feature>
<evidence type="ECO:0000313" key="7">
    <source>
        <dbReference type="EMBL" id="KAF5324846.1"/>
    </source>
</evidence>
<dbReference type="AlphaFoldDB" id="A0A8H5BKI5"/>
<gene>
    <name evidence="7" type="ORF">D9611_004442</name>
</gene>
<feature type="compositionally biased region" description="Low complexity" evidence="5">
    <location>
        <begin position="133"/>
        <end position="143"/>
    </location>
</feature>
<dbReference type="OrthoDB" id="431929at2759"/>
<keyword evidence="1" id="KW-0479">Metal-binding</keyword>
<feature type="domain" description="AN1-type" evidence="6">
    <location>
        <begin position="4"/>
        <end position="51"/>
    </location>
</feature>
<evidence type="ECO:0000256" key="1">
    <source>
        <dbReference type="ARBA" id="ARBA00022723"/>
    </source>
</evidence>
<dbReference type="InterPro" id="IPR000058">
    <property type="entry name" value="Znf_AN1"/>
</dbReference>
<organism evidence="7 8">
    <name type="scientific">Ephemerocybe angulata</name>
    <dbReference type="NCBI Taxonomy" id="980116"/>
    <lineage>
        <taxon>Eukaryota</taxon>
        <taxon>Fungi</taxon>
        <taxon>Dikarya</taxon>
        <taxon>Basidiomycota</taxon>
        <taxon>Agaricomycotina</taxon>
        <taxon>Agaricomycetes</taxon>
        <taxon>Agaricomycetidae</taxon>
        <taxon>Agaricales</taxon>
        <taxon>Agaricineae</taxon>
        <taxon>Psathyrellaceae</taxon>
        <taxon>Ephemerocybe</taxon>
    </lineage>
</organism>
<dbReference type="Gene3D" id="4.10.1110.10">
    <property type="entry name" value="AN1-like Zinc finger"/>
    <property type="match status" value="2"/>
</dbReference>
<reference evidence="7 8" key="1">
    <citation type="journal article" date="2020" name="ISME J.">
        <title>Uncovering the hidden diversity of litter-decomposition mechanisms in mushroom-forming fungi.</title>
        <authorList>
            <person name="Floudas D."/>
            <person name="Bentzer J."/>
            <person name="Ahren D."/>
            <person name="Johansson T."/>
            <person name="Persson P."/>
            <person name="Tunlid A."/>
        </authorList>
    </citation>
    <scope>NUCLEOTIDE SEQUENCE [LARGE SCALE GENOMIC DNA]</scope>
    <source>
        <strain evidence="7 8">CBS 175.51</strain>
    </source>
</reference>
<dbReference type="Proteomes" id="UP000541558">
    <property type="component" value="Unassembled WGS sequence"/>
</dbReference>
<evidence type="ECO:0000256" key="5">
    <source>
        <dbReference type="SAM" id="MobiDB-lite"/>
    </source>
</evidence>
<protein>
    <recommendedName>
        <fullName evidence="6">AN1-type domain-containing protein</fullName>
    </recommendedName>
</protein>
<dbReference type="PROSITE" id="PS51039">
    <property type="entry name" value="ZF_AN1"/>
    <property type="match status" value="1"/>
</dbReference>
<dbReference type="SUPFAM" id="SSF118310">
    <property type="entry name" value="AN1-like Zinc finger"/>
    <property type="match status" value="2"/>
</dbReference>
<sequence>MDLLQVGAHCSLPSCNLNDFLPIKCKCNNVFCRDHILPDAHACSAVSKEYDPTTSDGKDGEKLKRCDVESCNKPSLYAFTTEPERETCDECHKAFCVDHRYVDTHGCSPKKIETPAGSSTSSARALLEKNFGSKLASSSSAKPKAPPKKKLPTDPTKLAQYRKVQLMKMKHSAIPADVKDTPTSVPSTLRLIVNVGYGDVEKAFWFRNTVSTGKAVDLLTSQFKIATSNPVQLLKQGPNGETTHLRNDVALADQVTDGETLFVQVSNPE</sequence>
<evidence type="ECO:0000313" key="8">
    <source>
        <dbReference type="Proteomes" id="UP000541558"/>
    </source>
</evidence>